<accession>A0ABQ9YA36</accession>
<evidence type="ECO:0000256" key="9">
    <source>
        <dbReference type="SAM" id="MobiDB-lite"/>
    </source>
</evidence>
<dbReference type="PANTHER" id="PTHR45846:SF1">
    <property type="entry name" value="TRNA-DIHYDROURIDINE(47) SYNTHASE [NAD(P)(+)]-LIKE"/>
    <property type="match status" value="1"/>
</dbReference>
<feature type="zinc finger region" description="C3H1-type" evidence="7">
    <location>
        <begin position="85"/>
        <end position="115"/>
    </location>
</feature>
<name>A0ABQ9YA36_9EUKA</name>
<dbReference type="InterPro" id="IPR000571">
    <property type="entry name" value="Znf_CCCH"/>
</dbReference>
<evidence type="ECO:0000256" key="8">
    <source>
        <dbReference type="RuleBase" id="RU291113"/>
    </source>
</evidence>
<dbReference type="PROSITE" id="PS50103">
    <property type="entry name" value="ZF_C3H1"/>
    <property type="match status" value="2"/>
</dbReference>
<keyword evidence="7 8" id="KW-0479">Metal-binding</keyword>
<dbReference type="SUPFAM" id="SSF51395">
    <property type="entry name" value="FMN-linked oxidoreductases"/>
    <property type="match status" value="1"/>
</dbReference>
<evidence type="ECO:0000256" key="5">
    <source>
        <dbReference type="ARBA" id="ARBA00049447"/>
    </source>
</evidence>
<dbReference type="Proteomes" id="UP001281761">
    <property type="component" value="Unassembled WGS sequence"/>
</dbReference>
<dbReference type="GO" id="GO:0016491">
    <property type="term" value="F:oxidoreductase activity"/>
    <property type="evidence" value="ECO:0007669"/>
    <property type="project" value="UniProtKB-KW"/>
</dbReference>
<evidence type="ECO:0000259" key="10">
    <source>
        <dbReference type="PROSITE" id="PS50103"/>
    </source>
</evidence>
<keyword evidence="12" id="KW-1185">Reference proteome</keyword>
<comment type="catalytic activity">
    <reaction evidence="5">
        <text>a 5,6-dihydrouridine in mRNA + NADP(+) = a uridine in mRNA + NADPH + H(+)</text>
        <dbReference type="Rhea" id="RHEA:69855"/>
        <dbReference type="Rhea" id="RHEA-COMP:14658"/>
        <dbReference type="Rhea" id="RHEA-COMP:17789"/>
        <dbReference type="ChEBI" id="CHEBI:15378"/>
        <dbReference type="ChEBI" id="CHEBI:57783"/>
        <dbReference type="ChEBI" id="CHEBI:58349"/>
        <dbReference type="ChEBI" id="CHEBI:65315"/>
        <dbReference type="ChEBI" id="CHEBI:74443"/>
    </reaction>
    <physiologicalReaction direction="right-to-left" evidence="5">
        <dbReference type="Rhea" id="RHEA:69857"/>
    </physiologicalReaction>
</comment>
<dbReference type="InterPro" id="IPR013785">
    <property type="entry name" value="Aldolase_TIM"/>
</dbReference>
<evidence type="ECO:0000313" key="11">
    <source>
        <dbReference type="EMBL" id="KAK2960564.1"/>
    </source>
</evidence>
<dbReference type="PANTHER" id="PTHR45846">
    <property type="entry name" value="TRNA-DIHYDROURIDINE(47) SYNTHASE [NAD(P)(+)]-LIKE"/>
    <property type="match status" value="1"/>
</dbReference>
<comment type="catalytic activity">
    <reaction evidence="4">
        <text>a 5,6-dihydrouridine in mRNA + NAD(+) = a uridine in mRNA + NADH + H(+)</text>
        <dbReference type="Rhea" id="RHEA:69851"/>
        <dbReference type="Rhea" id="RHEA-COMP:14658"/>
        <dbReference type="Rhea" id="RHEA-COMP:17789"/>
        <dbReference type="ChEBI" id="CHEBI:15378"/>
        <dbReference type="ChEBI" id="CHEBI:57540"/>
        <dbReference type="ChEBI" id="CHEBI:57945"/>
        <dbReference type="ChEBI" id="CHEBI:65315"/>
        <dbReference type="ChEBI" id="CHEBI:74443"/>
    </reaction>
    <physiologicalReaction direction="right-to-left" evidence="4">
        <dbReference type="Rhea" id="RHEA:69853"/>
    </physiologicalReaction>
</comment>
<dbReference type="Pfam" id="PF01207">
    <property type="entry name" value="Dus"/>
    <property type="match status" value="2"/>
</dbReference>
<keyword evidence="8" id="KW-0288">FMN</keyword>
<feature type="domain" description="C3H1-type" evidence="10">
    <location>
        <begin position="48"/>
        <end position="75"/>
    </location>
</feature>
<keyword evidence="7 8" id="KW-0863">Zinc-finger</keyword>
<comment type="catalytic activity">
    <reaction evidence="6">
        <text>5,6-dihydrouridine(47) in tRNA + NADP(+) = uridine(47) in tRNA + NADPH + H(+)</text>
        <dbReference type="Rhea" id="RHEA:53360"/>
        <dbReference type="Rhea" id="RHEA-COMP:13539"/>
        <dbReference type="Rhea" id="RHEA-COMP:13540"/>
        <dbReference type="ChEBI" id="CHEBI:15378"/>
        <dbReference type="ChEBI" id="CHEBI:57783"/>
        <dbReference type="ChEBI" id="CHEBI:58349"/>
        <dbReference type="ChEBI" id="CHEBI:65315"/>
        <dbReference type="ChEBI" id="CHEBI:74443"/>
        <dbReference type="EC" id="1.3.1.89"/>
    </reaction>
    <physiologicalReaction direction="right-to-left" evidence="6">
        <dbReference type="Rhea" id="RHEA:53362"/>
    </physiologicalReaction>
</comment>
<feature type="region of interest" description="Disordered" evidence="9">
    <location>
        <begin position="176"/>
        <end position="216"/>
    </location>
</feature>
<comment type="cofactor">
    <cofactor evidence="8">
        <name>FMN</name>
        <dbReference type="ChEBI" id="CHEBI:58210"/>
    </cofactor>
</comment>
<dbReference type="CDD" id="cd02801">
    <property type="entry name" value="DUS_like_FMN"/>
    <property type="match status" value="1"/>
</dbReference>
<feature type="zinc finger region" description="C3H1-type" evidence="7">
    <location>
        <begin position="48"/>
        <end position="75"/>
    </location>
</feature>
<proteinExistence type="inferred from homology"/>
<keyword evidence="2" id="KW-0507">mRNA processing</keyword>
<dbReference type="EMBL" id="JARBJD010000022">
    <property type="protein sequence ID" value="KAK2960564.1"/>
    <property type="molecule type" value="Genomic_DNA"/>
</dbReference>
<evidence type="ECO:0000256" key="7">
    <source>
        <dbReference type="PROSITE-ProRule" id="PRU00723"/>
    </source>
</evidence>
<evidence type="ECO:0000256" key="4">
    <source>
        <dbReference type="ARBA" id="ARBA00048342"/>
    </source>
</evidence>
<comment type="similarity">
    <text evidence="8">Belongs to the dus family. Dus3 subfamily.</text>
</comment>
<sequence>MSQDELRIQSQYVLPDNTDKIPLRDMPKDQSQYQKRLEAKNSSIIHRTKEEKLCNYIAMGETCKRETCRLSHDISAYLKTRQNDQAQTTPCLFSQKGYRCPYGVRCIHFLSHTTVSEETVVDEAGNEQKTLVPHFTDHEKAFPPPEQNDLSLELKERIRKNKYNYNLSKSIIVPQMNTLFPPNPPQKSKPDTSDVQPTPDIQPLKREHSDGNDTIDTVLSKDKCEDQSSIIYPEKEPDTTSKPGKFHNKLYLAPLTTVGNLPFRRICVEFGVDMTCSEMVLARRICEGTNSELSLLHRHPSETCFGVQVAASHVDKLSQTVEMILKECKPGVDFFDFNSACPVDQFCNQGMCAALLDRPRRLEQLVRGFSLSIKTVSDSLGVQPVPLLVKMRMGVSDNKITAHKYVPHLKREWGVEALVLHGRTKQQRYSKLADWEYIGRCYRDSRLVSSLLPPPTSGEHDDSPLSIFGNGDVFNWRDAAAALDGIETELGRTNPVCDSIMVARGALTKPWIFSEIKARKDMDISATERLEIIRRYSEYGMEHWGSDSQGVEKTRQFLLEWLSFLYRYVPVGLVEGGVLAEWQNGQAIRPDFVTSPVFELSASNRQQLNVRYPRYTGRNELETLLSSDKASDWISITEMFLGKVPDGFQFHPKHKSNAY</sequence>
<comment type="caution">
    <text evidence="11">The sequence shown here is derived from an EMBL/GenBank/DDBJ whole genome shotgun (WGS) entry which is preliminary data.</text>
</comment>
<keyword evidence="8" id="KW-0819">tRNA processing</keyword>
<evidence type="ECO:0000313" key="12">
    <source>
        <dbReference type="Proteomes" id="UP001281761"/>
    </source>
</evidence>
<organism evidence="11 12">
    <name type="scientific">Blattamonas nauphoetae</name>
    <dbReference type="NCBI Taxonomy" id="2049346"/>
    <lineage>
        <taxon>Eukaryota</taxon>
        <taxon>Metamonada</taxon>
        <taxon>Preaxostyla</taxon>
        <taxon>Oxymonadida</taxon>
        <taxon>Blattamonas</taxon>
    </lineage>
</organism>
<dbReference type="EC" id="1.3.1.-" evidence="8"/>
<evidence type="ECO:0000256" key="2">
    <source>
        <dbReference type="ARBA" id="ARBA00022664"/>
    </source>
</evidence>
<protein>
    <recommendedName>
        <fullName evidence="1 8">tRNA-dihydrouridine(47) synthase [NAD(P)(+)]</fullName>
        <ecNumber evidence="8">1.3.1.-</ecNumber>
    </recommendedName>
    <alternativeName>
        <fullName evidence="8">tRNA-dihydrouridine synthase 3</fullName>
    </alternativeName>
</protein>
<gene>
    <name evidence="11" type="ORF">BLNAU_4462</name>
</gene>
<evidence type="ECO:0000256" key="3">
    <source>
        <dbReference type="ARBA" id="ARBA00048266"/>
    </source>
</evidence>
<comment type="catalytic activity">
    <reaction evidence="3">
        <text>5,6-dihydrouridine(47) in tRNA + NAD(+) = uridine(47) in tRNA + NADH + H(+)</text>
        <dbReference type="Rhea" id="RHEA:53364"/>
        <dbReference type="Rhea" id="RHEA-COMP:13539"/>
        <dbReference type="Rhea" id="RHEA-COMP:13540"/>
        <dbReference type="ChEBI" id="CHEBI:15378"/>
        <dbReference type="ChEBI" id="CHEBI:57540"/>
        <dbReference type="ChEBI" id="CHEBI:57945"/>
        <dbReference type="ChEBI" id="CHEBI:65315"/>
        <dbReference type="ChEBI" id="CHEBI:74443"/>
        <dbReference type="EC" id="1.3.1.89"/>
    </reaction>
    <physiologicalReaction direction="right-to-left" evidence="3">
        <dbReference type="Rhea" id="RHEA:53366"/>
    </physiologicalReaction>
</comment>
<dbReference type="Gene3D" id="3.20.20.70">
    <property type="entry name" value="Aldolase class I"/>
    <property type="match status" value="1"/>
</dbReference>
<evidence type="ECO:0000256" key="6">
    <source>
        <dbReference type="ARBA" id="ARBA00049513"/>
    </source>
</evidence>
<dbReference type="InterPro" id="IPR035587">
    <property type="entry name" value="DUS-like_FMN-bd"/>
</dbReference>
<reference evidence="11 12" key="1">
    <citation type="journal article" date="2022" name="bioRxiv">
        <title>Genomics of Preaxostyla Flagellates Illuminates Evolutionary Transitions and the Path Towards Mitochondrial Loss.</title>
        <authorList>
            <person name="Novak L.V.F."/>
            <person name="Treitli S.C."/>
            <person name="Pyrih J."/>
            <person name="Halakuc P."/>
            <person name="Pipaliya S.V."/>
            <person name="Vacek V."/>
            <person name="Brzon O."/>
            <person name="Soukal P."/>
            <person name="Eme L."/>
            <person name="Dacks J.B."/>
            <person name="Karnkowska A."/>
            <person name="Elias M."/>
            <person name="Hampl V."/>
        </authorList>
    </citation>
    <scope>NUCLEOTIDE SEQUENCE [LARGE SCALE GENOMIC DNA]</scope>
    <source>
        <strain evidence="11">NAU3</strain>
        <tissue evidence="11">Gut</tissue>
    </source>
</reference>
<keyword evidence="8" id="KW-0285">Flavoprotein</keyword>
<keyword evidence="7 8" id="KW-0862">Zinc</keyword>
<keyword evidence="8 11" id="KW-0560">Oxidoreductase</keyword>
<feature type="domain" description="C3H1-type" evidence="10">
    <location>
        <begin position="85"/>
        <end position="115"/>
    </location>
</feature>
<evidence type="ECO:0000256" key="1">
    <source>
        <dbReference type="ARBA" id="ARBA00012376"/>
    </source>
</evidence>